<feature type="compositionally biased region" description="Pro residues" evidence="5">
    <location>
        <begin position="895"/>
        <end position="905"/>
    </location>
</feature>
<feature type="compositionally biased region" description="Basic and acidic residues" evidence="5">
    <location>
        <begin position="821"/>
        <end position="839"/>
    </location>
</feature>
<dbReference type="Pfam" id="PF22675">
    <property type="entry name" value="KH-I_KHDC4-BBP"/>
    <property type="match status" value="1"/>
</dbReference>
<dbReference type="SUPFAM" id="SSF54791">
    <property type="entry name" value="Eukaryotic type KH-domain (KH-domain type I)"/>
    <property type="match status" value="2"/>
</dbReference>
<dbReference type="Gene3D" id="3.30.1370.10">
    <property type="entry name" value="K Homology domain, type 1"/>
    <property type="match status" value="2"/>
</dbReference>
<feature type="domain" description="KHDC4/BBP-like KH-domain type I" evidence="6">
    <location>
        <begin position="183"/>
        <end position="258"/>
    </location>
</feature>
<dbReference type="FunFam" id="3.30.1370.10:FF:000037">
    <property type="entry name" value="KH domain protein"/>
    <property type="match status" value="1"/>
</dbReference>
<dbReference type="InterPro" id="IPR055256">
    <property type="entry name" value="KH_1_KHDC4/BBP-like"/>
</dbReference>
<dbReference type="CDD" id="cd22386">
    <property type="entry name" value="KH-I_KHDC4_rpt2"/>
    <property type="match status" value="1"/>
</dbReference>
<feature type="domain" description="ATP-dependent RNA helicase PRP5/DDX46/KHDC4 KH" evidence="7">
    <location>
        <begin position="52"/>
        <end position="147"/>
    </location>
</feature>
<evidence type="ECO:0000313" key="8">
    <source>
        <dbReference type="EMBL" id="JAS09071.1"/>
    </source>
</evidence>
<dbReference type="InterPro" id="IPR047889">
    <property type="entry name" value="KHDC4_KH-I_second"/>
</dbReference>
<dbReference type="PANTHER" id="PTHR15744:SF0">
    <property type="entry name" value="KH HOMOLOGY DOMAIN-CONTAINING PROTEIN 4"/>
    <property type="match status" value="1"/>
</dbReference>
<protein>
    <recommendedName>
        <fullName evidence="2">KH homology domain-containing protein 4</fullName>
    </recommendedName>
    <alternativeName>
        <fullName evidence="3">Brings lots of money 7</fullName>
    </alternativeName>
</protein>
<feature type="compositionally biased region" description="Polar residues" evidence="5">
    <location>
        <begin position="654"/>
        <end position="692"/>
    </location>
</feature>
<proteinExistence type="inferred from homology"/>
<feature type="region of interest" description="Disordered" evidence="5">
    <location>
        <begin position="892"/>
        <end position="929"/>
    </location>
</feature>
<name>A0A1B6C6E2_9HEMI</name>
<feature type="compositionally biased region" description="Low complexity" evidence="5">
    <location>
        <begin position="918"/>
        <end position="929"/>
    </location>
</feature>
<dbReference type="InterPro" id="IPR031121">
    <property type="entry name" value="RIK/BLOM7"/>
</dbReference>
<dbReference type="EMBL" id="GEDC01028227">
    <property type="protein sequence ID" value="JAS09071.1"/>
    <property type="molecule type" value="Transcribed_RNA"/>
</dbReference>
<comment type="similarity">
    <text evidence="1">Belongs to the KHDC4 family.</text>
</comment>
<dbReference type="InterPro" id="IPR047890">
    <property type="entry name" value="KHDC4_KH-I_first"/>
</dbReference>
<evidence type="ECO:0000256" key="5">
    <source>
        <dbReference type="SAM" id="MobiDB-lite"/>
    </source>
</evidence>
<dbReference type="GO" id="GO:0005634">
    <property type="term" value="C:nucleus"/>
    <property type="evidence" value="ECO:0007669"/>
    <property type="project" value="InterPro"/>
</dbReference>
<dbReference type="Pfam" id="PF23469">
    <property type="entry name" value="KH_12"/>
    <property type="match status" value="1"/>
</dbReference>
<sequence length="937" mass="103147">MYTSKSNLEVAVEAAARVDAVLAKKGRIKPNSVNSSIGLSNSSKTQGDLFSTEFEINDVPLTARNVLTKGITQEEINHFSGASISTRGRYISREEKDKLGESLKVESGSKKDNKDGSSRPLYLFIQGPNKQSLDLAIQRIDSIIRDVMEQEMNKFKVAPPPPLMSIQTSLPGIEKVLVGLENAPPSFNVREKVLGAGGANLQYISNETGAVITLRGRGSGFPEPNTGQESHEPLHLCVEHQKYDVLQAGRQLAFNLIETIQQEFLQSQSQPPTLAFINNLGIPQGQLQTINVQPGEQLPPGSVTSIAVPVYTQQPMNQIVNVPPPSMAIPPPQLLQQPPPQVPPQQLSLPPPGIHIPPHQGPLVPAQQSIVQPQMIQQAPHGVTPSGIINQQPPPGQAVQQQVLVSQGATLLSQPPPVIAGQQATQVIPQQSQGFITHTTYPVQCIQANGQTLMAYPGMVRSDGQTQLQLVTPSGPPPNQAQLIPQLTTTQPPPQQAQLQPSLILQPGQPQQIQLAQLMQNHLGQPQAVTMLVQYQQQQGAADPNKPQMQQTRLGLAVLQQQQQRVSTPVQIQLQPGQQQIQFTQQFQQPPNQQIQFQHPGQFQQIQPGQQVQVQLQNQISAQPVQIQQTQLPQLQIQQTQQVQQVQIQSNPQMQYQSPQNTQIRPGQIVQQQSQTMRAQNPQEQNPMTQAIQSVTPTNQQQSQQEMSNQNQPSQQQNVQKTTNLIQQGQKRRYEGEETKVTFQGPPQPVPQPKTAQQQQAQSQSQTQTQPSQQQNQPVRGIGNAGQGGIPTAGSGQMVRPPAQLAPGEKQLQPHPPGAPDEWRNQGDNKQSNRGEGKNNTKQGCFTPGTGFDNEQNNESRQVNRGERPTFNHYSSKPQLYNANIPFHMHGLGIYPPPPPPPPPNNNSVSGGQYTFYQQQQPQHSAHQYPYWMMHQN</sequence>
<reference evidence="8" key="1">
    <citation type="submission" date="2015-12" db="EMBL/GenBank/DDBJ databases">
        <title>De novo transcriptome assembly of four potential Pierce s Disease insect vectors from Arizona vineyards.</title>
        <authorList>
            <person name="Tassone E.E."/>
        </authorList>
    </citation>
    <scope>NUCLEOTIDE SEQUENCE</scope>
</reference>
<feature type="compositionally biased region" description="Low complexity" evidence="5">
    <location>
        <begin position="693"/>
        <end position="720"/>
    </location>
</feature>
<comment type="function">
    <text evidence="4">RNA-binding protein involved in pre-mRNA splicing. Interacts with the PRP19C/Prp19 complex/NTC/Nineteen complex which is part of the spliceosome. Involved in regulating splice site selection. Binds preferentially RNA with A/C rich sequences and poly-C stretches.</text>
</comment>
<dbReference type="GO" id="GO:0003723">
    <property type="term" value="F:RNA binding"/>
    <property type="evidence" value="ECO:0007669"/>
    <property type="project" value="InterPro"/>
</dbReference>
<dbReference type="CDD" id="cd22385">
    <property type="entry name" value="KH-I_KHDC4_rpt1"/>
    <property type="match status" value="1"/>
</dbReference>
<organism evidence="8">
    <name type="scientific">Clastoptera arizonana</name>
    <name type="common">Arizona spittle bug</name>
    <dbReference type="NCBI Taxonomy" id="38151"/>
    <lineage>
        <taxon>Eukaryota</taxon>
        <taxon>Metazoa</taxon>
        <taxon>Ecdysozoa</taxon>
        <taxon>Arthropoda</taxon>
        <taxon>Hexapoda</taxon>
        <taxon>Insecta</taxon>
        <taxon>Pterygota</taxon>
        <taxon>Neoptera</taxon>
        <taxon>Paraneoptera</taxon>
        <taxon>Hemiptera</taxon>
        <taxon>Auchenorrhyncha</taxon>
        <taxon>Cercopoidea</taxon>
        <taxon>Clastopteridae</taxon>
        <taxon>Clastoptera</taxon>
    </lineage>
</organism>
<evidence type="ECO:0000256" key="1">
    <source>
        <dbReference type="ARBA" id="ARBA00006093"/>
    </source>
</evidence>
<gene>
    <name evidence="8" type="ORF">g.17664</name>
</gene>
<dbReference type="InterPro" id="IPR056149">
    <property type="entry name" value="PRP5/DDX46/KHDC4_KH"/>
</dbReference>
<dbReference type="PANTHER" id="PTHR15744">
    <property type="entry name" value="BLOM7"/>
    <property type="match status" value="1"/>
</dbReference>
<dbReference type="AlphaFoldDB" id="A0A1B6C6E2"/>
<feature type="compositionally biased region" description="Polar residues" evidence="5">
    <location>
        <begin position="908"/>
        <end position="917"/>
    </location>
</feature>
<evidence type="ECO:0000256" key="2">
    <source>
        <dbReference type="ARBA" id="ARBA00017795"/>
    </source>
</evidence>
<feature type="compositionally biased region" description="Low complexity" evidence="5">
    <location>
        <begin position="753"/>
        <end position="778"/>
    </location>
</feature>
<evidence type="ECO:0000256" key="3">
    <source>
        <dbReference type="ARBA" id="ARBA00030267"/>
    </source>
</evidence>
<feature type="region of interest" description="Disordered" evidence="5">
    <location>
        <begin position="654"/>
        <end position="878"/>
    </location>
</feature>
<evidence type="ECO:0000256" key="4">
    <source>
        <dbReference type="ARBA" id="ARBA00045732"/>
    </source>
</evidence>
<dbReference type="InterPro" id="IPR036612">
    <property type="entry name" value="KH_dom_type_1_sf"/>
</dbReference>
<evidence type="ECO:0000259" key="7">
    <source>
        <dbReference type="Pfam" id="PF23469"/>
    </source>
</evidence>
<accession>A0A1B6C6E2</accession>
<evidence type="ECO:0000259" key="6">
    <source>
        <dbReference type="Pfam" id="PF22675"/>
    </source>
</evidence>